<sequence>LIIYEVEGKGIKLRKHKQERDQEAIDKAQYIYAIDTISKKLEAQNDVNITHSHKTGGKKENESTDKENDY</sequence>
<organism evidence="2 3">
    <name type="scientific">Subdoligranulum variabile</name>
    <dbReference type="NCBI Taxonomy" id="214851"/>
    <lineage>
        <taxon>Bacteria</taxon>
        <taxon>Bacillati</taxon>
        <taxon>Bacillota</taxon>
        <taxon>Clostridia</taxon>
        <taxon>Eubacteriales</taxon>
        <taxon>Oscillospiraceae</taxon>
        <taxon>Subdoligranulum</taxon>
    </lineage>
</organism>
<feature type="region of interest" description="Disordered" evidence="1">
    <location>
        <begin position="47"/>
        <end position="70"/>
    </location>
</feature>
<accession>A0A921IHZ9</accession>
<comment type="caution">
    <text evidence="2">The sequence shown here is derived from an EMBL/GenBank/DDBJ whole genome shotgun (WGS) entry which is preliminary data.</text>
</comment>
<reference evidence="2" key="2">
    <citation type="submission" date="2021-09" db="EMBL/GenBank/DDBJ databases">
        <authorList>
            <person name="Gilroy R."/>
        </authorList>
    </citation>
    <scope>NUCLEOTIDE SEQUENCE</scope>
    <source>
        <strain evidence="2">ChiBcec21-2208</strain>
    </source>
</reference>
<feature type="non-terminal residue" evidence="2">
    <location>
        <position position="1"/>
    </location>
</feature>
<protein>
    <submittedName>
        <fullName evidence="2">Uncharacterized protein</fullName>
    </submittedName>
</protein>
<gene>
    <name evidence="2" type="ORF">K8V20_03645</name>
</gene>
<feature type="compositionally biased region" description="Basic and acidic residues" evidence="1">
    <location>
        <begin position="57"/>
        <end position="70"/>
    </location>
</feature>
<proteinExistence type="predicted"/>
<dbReference type="Proteomes" id="UP000782880">
    <property type="component" value="Unassembled WGS sequence"/>
</dbReference>
<dbReference type="EMBL" id="DYVE01000092">
    <property type="protein sequence ID" value="HJG27725.1"/>
    <property type="molecule type" value="Genomic_DNA"/>
</dbReference>
<dbReference type="AlphaFoldDB" id="A0A921IHZ9"/>
<reference evidence="2" key="1">
    <citation type="journal article" date="2021" name="PeerJ">
        <title>Extensive microbial diversity within the chicken gut microbiome revealed by metagenomics and culture.</title>
        <authorList>
            <person name="Gilroy R."/>
            <person name="Ravi A."/>
            <person name="Getino M."/>
            <person name="Pursley I."/>
            <person name="Horton D.L."/>
            <person name="Alikhan N.F."/>
            <person name="Baker D."/>
            <person name="Gharbi K."/>
            <person name="Hall N."/>
            <person name="Watson M."/>
            <person name="Adriaenssens E.M."/>
            <person name="Foster-Nyarko E."/>
            <person name="Jarju S."/>
            <person name="Secka A."/>
            <person name="Antonio M."/>
            <person name="Oren A."/>
            <person name="Chaudhuri R.R."/>
            <person name="La Ragione R."/>
            <person name="Hildebrand F."/>
            <person name="Pallen M.J."/>
        </authorList>
    </citation>
    <scope>NUCLEOTIDE SEQUENCE</scope>
    <source>
        <strain evidence="2">ChiBcec21-2208</strain>
    </source>
</reference>
<evidence type="ECO:0000313" key="3">
    <source>
        <dbReference type="Proteomes" id="UP000782880"/>
    </source>
</evidence>
<name>A0A921IHZ9_9FIRM</name>
<evidence type="ECO:0000313" key="2">
    <source>
        <dbReference type="EMBL" id="HJG27725.1"/>
    </source>
</evidence>
<evidence type="ECO:0000256" key="1">
    <source>
        <dbReference type="SAM" id="MobiDB-lite"/>
    </source>
</evidence>